<dbReference type="GO" id="GO:0022857">
    <property type="term" value="F:transmembrane transporter activity"/>
    <property type="evidence" value="ECO:0007669"/>
    <property type="project" value="InterPro"/>
</dbReference>
<feature type="region of interest" description="Disordered" evidence="5">
    <location>
        <begin position="277"/>
        <end position="307"/>
    </location>
</feature>
<organism evidence="8 9">
    <name type="scientific">Exophiala bonariae</name>
    <dbReference type="NCBI Taxonomy" id="1690606"/>
    <lineage>
        <taxon>Eukaryota</taxon>
        <taxon>Fungi</taxon>
        <taxon>Dikarya</taxon>
        <taxon>Ascomycota</taxon>
        <taxon>Pezizomycotina</taxon>
        <taxon>Eurotiomycetes</taxon>
        <taxon>Chaetothyriomycetidae</taxon>
        <taxon>Chaetothyriales</taxon>
        <taxon>Herpotrichiellaceae</taxon>
        <taxon>Exophiala</taxon>
    </lineage>
</organism>
<dbReference type="EMBL" id="JAVRRD010000027">
    <property type="protein sequence ID" value="KAK5047118.1"/>
    <property type="molecule type" value="Genomic_DNA"/>
</dbReference>
<keyword evidence="4 6" id="KW-0472">Membrane</keyword>
<dbReference type="Pfam" id="PF07690">
    <property type="entry name" value="MFS_1"/>
    <property type="match status" value="1"/>
</dbReference>
<evidence type="ECO:0000256" key="6">
    <source>
        <dbReference type="SAM" id="Phobius"/>
    </source>
</evidence>
<sequence length="586" mass="63908">MAFGILEPKTTSHVPGTVLLDQQAAGSEVQTGRLKHAAGKNSHIILAPQPSEDPNDPLNWSWWKKHIILAVIFFGTIVHGVVPGPILNAGILAISADLKRTPTEVAKLGGYLLLTTGAVGPFASSIGRKYGKRPAYVFSSIIGTIGIIVSEVASDYNTLLAGRILQGVAVAAYESLAVASIGDLFFVHERGPRVAMIMFLLGAVSNGISIIAGVITANLGWNYNFHVYVPFAALQTLMVIFYCPETMYRRKAIYEIDTLGSEENLEKLASIEARAARHVENRDEQSATDDPEKHAHVESQAASNESSINAVQTDNLHRTTTTDSVIPAPKTYWQELALYNGSFVDDSIIKMTLACLAILLNLGALYQIIMTGLIIAWYVVIAIISGVIFASPPYLLSSASVGYLSAGPLIGGLLGSVVSFLASGPLTRTLTRRNKGVYEPEFCLLAVGPGAVIMVAGLVGWGYAVHNFANVYVICFIWGLLLFGIIITATFATQWSLDAYRQHSTELFVMNMVFKNFFYYGLTNYIINWYFLHGTIHMGGIMAGITAASCLLAIPMYIWGKRYRNYWHHHNLITKLRLETDHSGAE</sequence>
<evidence type="ECO:0000256" key="2">
    <source>
        <dbReference type="ARBA" id="ARBA00022692"/>
    </source>
</evidence>
<feature type="compositionally biased region" description="Basic and acidic residues" evidence="5">
    <location>
        <begin position="277"/>
        <end position="297"/>
    </location>
</feature>
<keyword evidence="2 6" id="KW-0812">Transmembrane</keyword>
<evidence type="ECO:0000256" key="3">
    <source>
        <dbReference type="ARBA" id="ARBA00022989"/>
    </source>
</evidence>
<dbReference type="Gene3D" id="1.20.1250.20">
    <property type="entry name" value="MFS general substrate transporter like domains"/>
    <property type="match status" value="1"/>
</dbReference>
<protein>
    <recommendedName>
        <fullName evidence="7">Major facilitator superfamily (MFS) profile domain-containing protein</fullName>
    </recommendedName>
</protein>
<feature type="transmembrane region" description="Helical" evidence="6">
    <location>
        <begin position="164"/>
        <end position="187"/>
    </location>
</feature>
<keyword evidence="3 6" id="KW-1133">Transmembrane helix</keyword>
<evidence type="ECO:0000313" key="9">
    <source>
        <dbReference type="Proteomes" id="UP001358417"/>
    </source>
</evidence>
<feature type="transmembrane region" description="Helical" evidence="6">
    <location>
        <begin position="442"/>
        <end position="463"/>
    </location>
</feature>
<evidence type="ECO:0000256" key="1">
    <source>
        <dbReference type="ARBA" id="ARBA00004141"/>
    </source>
</evidence>
<dbReference type="GO" id="GO:0005886">
    <property type="term" value="C:plasma membrane"/>
    <property type="evidence" value="ECO:0007669"/>
    <property type="project" value="TreeGrafter"/>
</dbReference>
<evidence type="ECO:0000256" key="4">
    <source>
        <dbReference type="ARBA" id="ARBA00023136"/>
    </source>
</evidence>
<feature type="transmembrane region" description="Helical" evidence="6">
    <location>
        <begin position="513"/>
        <end position="532"/>
    </location>
</feature>
<dbReference type="InterPro" id="IPR036259">
    <property type="entry name" value="MFS_trans_sf"/>
</dbReference>
<dbReference type="PANTHER" id="PTHR23502">
    <property type="entry name" value="MAJOR FACILITATOR SUPERFAMILY"/>
    <property type="match status" value="1"/>
</dbReference>
<accession>A0AAV9MZI5</accession>
<feature type="transmembrane region" description="Helical" evidence="6">
    <location>
        <begin position="194"/>
        <end position="219"/>
    </location>
</feature>
<dbReference type="PROSITE" id="PS50850">
    <property type="entry name" value="MFS"/>
    <property type="match status" value="1"/>
</dbReference>
<evidence type="ECO:0000256" key="5">
    <source>
        <dbReference type="SAM" id="MobiDB-lite"/>
    </source>
</evidence>
<feature type="transmembrane region" description="Helical" evidence="6">
    <location>
        <begin position="67"/>
        <end position="96"/>
    </location>
</feature>
<name>A0AAV9MZI5_9EURO</name>
<feature type="transmembrane region" description="Helical" evidence="6">
    <location>
        <begin position="538"/>
        <end position="559"/>
    </location>
</feature>
<evidence type="ECO:0000313" key="8">
    <source>
        <dbReference type="EMBL" id="KAK5047118.1"/>
    </source>
</evidence>
<feature type="transmembrane region" description="Helical" evidence="6">
    <location>
        <begin position="356"/>
        <end position="389"/>
    </location>
</feature>
<feature type="transmembrane region" description="Helical" evidence="6">
    <location>
        <begin position="134"/>
        <end position="152"/>
    </location>
</feature>
<feature type="transmembrane region" description="Helical" evidence="6">
    <location>
        <begin position="225"/>
        <end position="243"/>
    </location>
</feature>
<reference evidence="8 9" key="1">
    <citation type="submission" date="2023-08" db="EMBL/GenBank/DDBJ databases">
        <title>Black Yeasts Isolated from many extreme environments.</title>
        <authorList>
            <person name="Coleine C."/>
            <person name="Stajich J.E."/>
            <person name="Selbmann L."/>
        </authorList>
    </citation>
    <scope>NUCLEOTIDE SEQUENCE [LARGE SCALE GENOMIC DNA]</scope>
    <source>
        <strain evidence="8 9">CCFEE 5792</strain>
    </source>
</reference>
<dbReference type="Proteomes" id="UP001358417">
    <property type="component" value="Unassembled WGS sequence"/>
</dbReference>
<feature type="transmembrane region" description="Helical" evidence="6">
    <location>
        <begin position="108"/>
        <end position="127"/>
    </location>
</feature>
<evidence type="ECO:0000259" key="7">
    <source>
        <dbReference type="PROSITE" id="PS50850"/>
    </source>
</evidence>
<feature type="transmembrane region" description="Helical" evidence="6">
    <location>
        <begin position="469"/>
        <end position="492"/>
    </location>
</feature>
<dbReference type="PANTHER" id="PTHR23502:SF29">
    <property type="entry name" value="TRANSPORTER, PUTATIVE (AFU_ORTHOLOGUE AFUA_6G06680)-RELATED"/>
    <property type="match status" value="1"/>
</dbReference>
<feature type="domain" description="Major facilitator superfamily (MFS) profile" evidence="7">
    <location>
        <begin position="68"/>
        <end position="586"/>
    </location>
</feature>
<dbReference type="GeneID" id="89975229"/>
<comment type="caution">
    <text evidence="8">The sequence shown here is derived from an EMBL/GenBank/DDBJ whole genome shotgun (WGS) entry which is preliminary data.</text>
</comment>
<dbReference type="InterPro" id="IPR020846">
    <property type="entry name" value="MFS_dom"/>
</dbReference>
<comment type="subcellular location">
    <subcellularLocation>
        <location evidence="1">Membrane</location>
        <topology evidence="1">Multi-pass membrane protein</topology>
    </subcellularLocation>
</comment>
<feature type="transmembrane region" description="Helical" evidence="6">
    <location>
        <begin position="401"/>
        <end position="422"/>
    </location>
</feature>
<dbReference type="SUPFAM" id="SSF103473">
    <property type="entry name" value="MFS general substrate transporter"/>
    <property type="match status" value="1"/>
</dbReference>
<dbReference type="AlphaFoldDB" id="A0AAV9MZI5"/>
<proteinExistence type="predicted"/>
<keyword evidence="9" id="KW-1185">Reference proteome</keyword>
<dbReference type="RefSeq" id="XP_064702685.1">
    <property type="nucleotide sequence ID" value="XM_064850616.1"/>
</dbReference>
<gene>
    <name evidence="8" type="ORF">LTR84_007061</name>
</gene>
<dbReference type="InterPro" id="IPR011701">
    <property type="entry name" value="MFS"/>
</dbReference>